<evidence type="ECO:0000259" key="3">
    <source>
        <dbReference type="SMART" id="SM00331"/>
    </source>
</evidence>
<dbReference type="HOGENOM" id="CLU_504204_0_0_0"/>
<dbReference type="PANTHER" id="PTHR43156:SF2">
    <property type="entry name" value="STAGE II SPORULATION PROTEIN E"/>
    <property type="match status" value="1"/>
</dbReference>
<dbReference type="InterPro" id="IPR052016">
    <property type="entry name" value="Bact_Sigma-Reg"/>
</dbReference>
<dbReference type="eggNOG" id="COG2208">
    <property type="taxonomic scope" value="Bacteria"/>
</dbReference>
<keyword evidence="5" id="KW-1185">Reference proteome</keyword>
<organism evidence="4 5">
    <name type="scientific">Rubinisphaera brasiliensis (strain ATCC 49424 / DSM 5305 / JCM 21570 / IAM 15109 / NBRC 103401 / IFAM 1448)</name>
    <name type="common">Planctomyces brasiliensis</name>
    <dbReference type="NCBI Taxonomy" id="756272"/>
    <lineage>
        <taxon>Bacteria</taxon>
        <taxon>Pseudomonadati</taxon>
        <taxon>Planctomycetota</taxon>
        <taxon>Planctomycetia</taxon>
        <taxon>Planctomycetales</taxon>
        <taxon>Planctomycetaceae</taxon>
        <taxon>Rubinisphaera</taxon>
    </lineage>
</organism>
<keyword evidence="2" id="KW-1133">Transmembrane helix</keyword>
<dbReference type="STRING" id="756272.Plabr_3831"/>
<gene>
    <name evidence="4" type="ordered locus">Plabr_3831</name>
</gene>
<dbReference type="EMBL" id="CP002546">
    <property type="protein sequence ID" value="ADY61416.1"/>
    <property type="molecule type" value="Genomic_DNA"/>
</dbReference>
<dbReference type="KEGG" id="pbs:Plabr_3831"/>
<feature type="transmembrane region" description="Helical" evidence="2">
    <location>
        <begin position="210"/>
        <end position="228"/>
    </location>
</feature>
<evidence type="ECO:0000313" key="5">
    <source>
        <dbReference type="Proteomes" id="UP000006860"/>
    </source>
</evidence>
<dbReference type="RefSeq" id="WP_013630135.1">
    <property type="nucleotide sequence ID" value="NC_015174.1"/>
</dbReference>
<protein>
    <submittedName>
        <fullName evidence="4">Protein serine/threonine phosphatase</fullName>
    </submittedName>
</protein>
<dbReference type="InterPro" id="IPR036457">
    <property type="entry name" value="PPM-type-like_dom_sf"/>
</dbReference>
<dbReference type="AlphaFoldDB" id="F0SST8"/>
<dbReference type="InterPro" id="IPR001932">
    <property type="entry name" value="PPM-type_phosphatase-like_dom"/>
</dbReference>
<reference evidence="5" key="1">
    <citation type="submission" date="2011-02" db="EMBL/GenBank/DDBJ databases">
        <title>The complete genome of Planctomyces brasiliensis DSM 5305.</title>
        <authorList>
            <person name="Lucas S."/>
            <person name="Copeland A."/>
            <person name="Lapidus A."/>
            <person name="Bruce D."/>
            <person name="Goodwin L."/>
            <person name="Pitluck S."/>
            <person name="Kyrpides N."/>
            <person name="Mavromatis K."/>
            <person name="Pagani I."/>
            <person name="Ivanova N."/>
            <person name="Ovchinnikova G."/>
            <person name="Lu M."/>
            <person name="Detter J.C."/>
            <person name="Han C."/>
            <person name="Land M."/>
            <person name="Hauser L."/>
            <person name="Markowitz V."/>
            <person name="Cheng J.-F."/>
            <person name="Hugenholtz P."/>
            <person name="Woyke T."/>
            <person name="Wu D."/>
            <person name="Tindall B."/>
            <person name="Pomrenke H.G."/>
            <person name="Brambilla E."/>
            <person name="Klenk H.-P."/>
            <person name="Eisen J.A."/>
        </authorList>
    </citation>
    <scope>NUCLEOTIDE SEQUENCE [LARGE SCALE GENOMIC DNA]</scope>
    <source>
        <strain evidence="5">ATCC 49424 / DSM 5305 / JCM 21570 / NBRC 103401 / IFAM 1448</strain>
    </source>
</reference>
<sequence length="540" mass="59648">MNANKLPASAVAAVCLLTALPSALGLLGWKLDFQHVDIPFDVFPEQSIKPQIQAYYDLAGAFLHTILEWTAFCTAIVTGLFSFVHYRLKRDVTTPIIGTALFFSGLLDAFNVLAADRLTFPVLDLNRFLPFTWAVSRTFNVAILLAGTLPFLIRRKAMERRTQPQELRYLLLVGFLFGLMAYAIIQIFAVVIEVPESLFPESPVPRPWDLLPLILWLFAGVVVFPMFWKLHPSLFAHALLISAFPAIGAQLHMAFGSTALFDHHFVCAHILKILAYCVPFLGLILDYGNAHRADLALRETETKLGAARQIALSLLPPDQQEAKGLEAAGFSYASEAVGGDYYDFLHLSENRFAAVVGDVSGHDLAASILASQSRAYLRAYADSLTDLSDVMTRLNNALVIDTQQRRFVTMFCAVVGGDRHSLVYAAAGHQGYLIRKDQTVETLDSNFLPLGMTDQGQVEISKLDDLQKGDQLLIVTDGITEALSPQGEQYGLNRVLDFLKRNSDRPVPDLIAALRADVDTFCHGQPPADDVTVVLLRWNA</sequence>
<dbReference type="SUPFAM" id="SSF81606">
    <property type="entry name" value="PP2C-like"/>
    <property type="match status" value="1"/>
</dbReference>
<dbReference type="GO" id="GO:0016791">
    <property type="term" value="F:phosphatase activity"/>
    <property type="evidence" value="ECO:0007669"/>
    <property type="project" value="TreeGrafter"/>
</dbReference>
<name>F0SST8_RUBBR</name>
<dbReference type="PANTHER" id="PTHR43156">
    <property type="entry name" value="STAGE II SPORULATION PROTEIN E-RELATED"/>
    <property type="match status" value="1"/>
</dbReference>
<feature type="transmembrane region" description="Helical" evidence="2">
    <location>
        <begin position="96"/>
        <end position="114"/>
    </location>
</feature>
<proteinExistence type="predicted"/>
<feature type="transmembrane region" description="Helical" evidence="2">
    <location>
        <begin position="134"/>
        <end position="153"/>
    </location>
</feature>
<feature type="transmembrane region" description="Helical" evidence="2">
    <location>
        <begin position="235"/>
        <end position="255"/>
    </location>
</feature>
<dbReference type="Gene3D" id="3.60.40.10">
    <property type="entry name" value="PPM-type phosphatase domain"/>
    <property type="match status" value="1"/>
</dbReference>
<keyword evidence="1" id="KW-0378">Hydrolase</keyword>
<evidence type="ECO:0000256" key="2">
    <source>
        <dbReference type="SAM" id="Phobius"/>
    </source>
</evidence>
<feature type="domain" description="PPM-type phosphatase" evidence="3">
    <location>
        <begin position="322"/>
        <end position="538"/>
    </location>
</feature>
<feature type="transmembrane region" description="Helical" evidence="2">
    <location>
        <begin position="66"/>
        <end position="84"/>
    </location>
</feature>
<keyword evidence="2" id="KW-0812">Transmembrane</keyword>
<accession>F0SST8</accession>
<feature type="transmembrane region" description="Helical" evidence="2">
    <location>
        <begin position="169"/>
        <end position="190"/>
    </location>
</feature>
<keyword evidence="2" id="KW-0472">Membrane</keyword>
<evidence type="ECO:0000313" key="4">
    <source>
        <dbReference type="EMBL" id="ADY61416.1"/>
    </source>
</evidence>
<dbReference type="OrthoDB" id="207912at2"/>
<feature type="transmembrane region" description="Helical" evidence="2">
    <location>
        <begin position="261"/>
        <end position="285"/>
    </location>
</feature>
<dbReference type="SMART" id="SM00331">
    <property type="entry name" value="PP2C_SIG"/>
    <property type="match status" value="1"/>
</dbReference>
<evidence type="ECO:0000256" key="1">
    <source>
        <dbReference type="ARBA" id="ARBA00022801"/>
    </source>
</evidence>
<dbReference type="Pfam" id="PF07228">
    <property type="entry name" value="SpoIIE"/>
    <property type="match status" value="1"/>
</dbReference>
<dbReference type="Proteomes" id="UP000006860">
    <property type="component" value="Chromosome"/>
</dbReference>